<evidence type="ECO:0000313" key="1">
    <source>
        <dbReference type="EMBL" id="DAF55354.1"/>
    </source>
</evidence>
<sequence>MSLFLFYIEKFFIMFSSKIPTRVKLPSPKS</sequence>
<name>A0A8S5SXS8_9CAUD</name>
<reference evidence="1" key="1">
    <citation type="journal article" date="2021" name="Proc. Natl. Acad. Sci. U.S.A.">
        <title>A Catalog of Tens of Thousands of Viruses from Human Metagenomes Reveals Hidden Associations with Chronic Diseases.</title>
        <authorList>
            <person name="Tisza M.J."/>
            <person name="Buck C.B."/>
        </authorList>
    </citation>
    <scope>NUCLEOTIDE SEQUENCE</scope>
    <source>
        <strain evidence="1">CtZHD14</strain>
    </source>
</reference>
<protein>
    <submittedName>
        <fullName evidence="1">Uncharacterized protein</fullName>
    </submittedName>
</protein>
<accession>A0A8S5SXS8</accession>
<proteinExistence type="predicted"/>
<organism evidence="1">
    <name type="scientific">Siphoviridae sp. ctZHD14</name>
    <dbReference type="NCBI Taxonomy" id="2827891"/>
    <lineage>
        <taxon>Viruses</taxon>
        <taxon>Duplodnaviria</taxon>
        <taxon>Heunggongvirae</taxon>
        <taxon>Uroviricota</taxon>
        <taxon>Caudoviricetes</taxon>
    </lineage>
</organism>
<dbReference type="EMBL" id="BK032687">
    <property type="protein sequence ID" value="DAF55354.1"/>
    <property type="molecule type" value="Genomic_DNA"/>
</dbReference>